<organism evidence="2 3">
    <name type="scientific">Roridomyces roridus</name>
    <dbReference type="NCBI Taxonomy" id="1738132"/>
    <lineage>
        <taxon>Eukaryota</taxon>
        <taxon>Fungi</taxon>
        <taxon>Dikarya</taxon>
        <taxon>Basidiomycota</taxon>
        <taxon>Agaricomycotina</taxon>
        <taxon>Agaricomycetes</taxon>
        <taxon>Agaricomycetidae</taxon>
        <taxon>Agaricales</taxon>
        <taxon>Marasmiineae</taxon>
        <taxon>Mycenaceae</taxon>
        <taxon>Roridomyces</taxon>
    </lineage>
</organism>
<sequence>MQNSERTYVELLFRASRKYASWDPEMEVKVGDWGRITQGKRGLLFWRKNGTFLREGNIYDDGLAEKYGIPKPNKSSTSGENGERGESWIVSNNAVQVDVGGAVAGSTPALAQCKLKGAYKFTSGKGALLVMSNPTISYIDPPGALRKLLQEPSMRDLVVVSEVHSCDSYARILTSSAGNTVALGLSVEPPIPGAAEAHAHATWVRSTSVGNFKSQVDERGERRYHPLFRLVSLTEKATSTGLRSSEEEWESAPLSEAVPPWLVEEERKKTSEVGQK</sequence>
<comment type="caution">
    <text evidence="2">The sequence shown here is derived from an EMBL/GenBank/DDBJ whole genome shotgun (WGS) entry which is preliminary data.</text>
</comment>
<dbReference type="AlphaFoldDB" id="A0AAD7B6H1"/>
<gene>
    <name evidence="2" type="ORF">FB45DRAFT_1009734</name>
</gene>
<reference evidence="2" key="1">
    <citation type="submission" date="2023-03" db="EMBL/GenBank/DDBJ databases">
        <title>Massive genome expansion in bonnet fungi (Mycena s.s.) driven by repeated elements and novel gene families across ecological guilds.</title>
        <authorList>
            <consortium name="Lawrence Berkeley National Laboratory"/>
            <person name="Harder C.B."/>
            <person name="Miyauchi S."/>
            <person name="Viragh M."/>
            <person name="Kuo A."/>
            <person name="Thoen E."/>
            <person name="Andreopoulos B."/>
            <person name="Lu D."/>
            <person name="Skrede I."/>
            <person name="Drula E."/>
            <person name="Henrissat B."/>
            <person name="Morin E."/>
            <person name="Kohler A."/>
            <person name="Barry K."/>
            <person name="LaButti K."/>
            <person name="Morin E."/>
            <person name="Salamov A."/>
            <person name="Lipzen A."/>
            <person name="Mereny Z."/>
            <person name="Hegedus B."/>
            <person name="Baldrian P."/>
            <person name="Stursova M."/>
            <person name="Weitz H."/>
            <person name="Taylor A."/>
            <person name="Grigoriev I.V."/>
            <person name="Nagy L.G."/>
            <person name="Martin F."/>
            <person name="Kauserud H."/>
        </authorList>
    </citation>
    <scope>NUCLEOTIDE SEQUENCE</scope>
    <source>
        <strain evidence="2">9284</strain>
    </source>
</reference>
<dbReference type="Proteomes" id="UP001221142">
    <property type="component" value="Unassembled WGS sequence"/>
</dbReference>
<protein>
    <submittedName>
        <fullName evidence="2">Uncharacterized protein</fullName>
    </submittedName>
</protein>
<accession>A0AAD7B6H1</accession>
<feature type="region of interest" description="Disordered" evidence="1">
    <location>
        <begin position="238"/>
        <end position="276"/>
    </location>
</feature>
<proteinExistence type="predicted"/>
<evidence type="ECO:0000313" key="3">
    <source>
        <dbReference type="Proteomes" id="UP001221142"/>
    </source>
</evidence>
<dbReference type="EMBL" id="JARKIF010000033">
    <property type="protein sequence ID" value="KAJ7611307.1"/>
    <property type="molecule type" value="Genomic_DNA"/>
</dbReference>
<feature type="compositionally biased region" description="Basic and acidic residues" evidence="1">
    <location>
        <begin position="264"/>
        <end position="276"/>
    </location>
</feature>
<evidence type="ECO:0000313" key="2">
    <source>
        <dbReference type="EMBL" id="KAJ7611307.1"/>
    </source>
</evidence>
<keyword evidence="3" id="KW-1185">Reference proteome</keyword>
<name>A0AAD7B6H1_9AGAR</name>
<evidence type="ECO:0000256" key="1">
    <source>
        <dbReference type="SAM" id="MobiDB-lite"/>
    </source>
</evidence>